<comment type="caution">
    <text evidence="1">The sequence shown here is derived from an EMBL/GenBank/DDBJ whole genome shotgun (WGS) entry which is preliminary data.</text>
</comment>
<reference evidence="1" key="1">
    <citation type="submission" date="2023-04" db="EMBL/GenBank/DDBJ databases">
        <title>Ambrosiozyma monospora NBRC 10751.</title>
        <authorList>
            <person name="Ichikawa N."/>
            <person name="Sato H."/>
            <person name="Tonouchi N."/>
        </authorList>
    </citation>
    <scope>NUCLEOTIDE SEQUENCE</scope>
    <source>
        <strain evidence="1">NBRC 10751</strain>
    </source>
</reference>
<dbReference type="EMBL" id="BSXS01005206">
    <property type="protein sequence ID" value="GME84053.1"/>
    <property type="molecule type" value="Genomic_DNA"/>
</dbReference>
<gene>
    <name evidence="1" type="ORF">Amon02_000658600</name>
</gene>
<accession>A0ACB5T963</accession>
<organism evidence="1 2">
    <name type="scientific">Ambrosiozyma monospora</name>
    <name type="common">Yeast</name>
    <name type="synonym">Endomycopsis monosporus</name>
    <dbReference type="NCBI Taxonomy" id="43982"/>
    <lineage>
        <taxon>Eukaryota</taxon>
        <taxon>Fungi</taxon>
        <taxon>Dikarya</taxon>
        <taxon>Ascomycota</taxon>
        <taxon>Saccharomycotina</taxon>
        <taxon>Pichiomycetes</taxon>
        <taxon>Pichiales</taxon>
        <taxon>Pichiaceae</taxon>
        <taxon>Ambrosiozyma</taxon>
    </lineage>
</organism>
<sequence length="135" mass="14859">MKYRDQVLNKKSILTRFDTIDRNLLLIQDFEDDDESNSNGDNAGDEDGDAEAGSSSNGHRTSITNSDDGSVSGTAAGGGGEEATLNDFNKINDFKIAYFKALDKVNSMIDHQPRKKTKLPPHSSDFLDDLFKKVK</sequence>
<name>A0ACB5T963_AMBMO</name>
<dbReference type="Proteomes" id="UP001165064">
    <property type="component" value="Unassembled WGS sequence"/>
</dbReference>
<protein>
    <submittedName>
        <fullName evidence="1">Unnamed protein product</fullName>
    </submittedName>
</protein>
<evidence type="ECO:0000313" key="2">
    <source>
        <dbReference type="Proteomes" id="UP001165064"/>
    </source>
</evidence>
<evidence type="ECO:0000313" key="1">
    <source>
        <dbReference type="EMBL" id="GME84053.1"/>
    </source>
</evidence>
<keyword evidence="2" id="KW-1185">Reference proteome</keyword>
<proteinExistence type="predicted"/>